<dbReference type="Proteomes" id="UP000027120">
    <property type="component" value="Unassembled WGS sequence"/>
</dbReference>
<dbReference type="eggNOG" id="KOG0143">
    <property type="taxonomic scope" value="Eukaryota"/>
</dbReference>
<keyword evidence="2" id="KW-1185">Reference proteome</keyword>
<proteinExistence type="predicted"/>
<accession>A0A067DF98</accession>
<evidence type="ECO:0000313" key="1">
    <source>
        <dbReference type="EMBL" id="KDO41543.1"/>
    </source>
</evidence>
<dbReference type="EMBL" id="KK785611">
    <property type="protein sequence ID" value="KDO41543.1"/>
    <property type="molecule type" value="Genomic_DNA"/>
</dbReference>
<dbReference type="SUPFAM" id="SSF51197">
    <property type="entry name" value="Clavaminate synthase-like"/>
    <property type="match status" value="1"/>
</dbReference>
<sequence length="91" mass="10497">IEHRAVVNSVQERLSVATAYSLRYDGEVYPAPSLISEKTPPLFRRVRIEEYFRSRYALKASISLIRITKEFGTKTLKQLAIKIVRGTENKK</sequence>
<name>A0A067DF98_CITSI</name>
<gene>
    <name evidence="1" type="ORF">CISIN_1g047742mg</name>
</gene>
<dbReference type="InterPro" id="IPR027443">
    <property type="entry name" value="IPNS-like_sf"/>
</dbReference>
<evidence type="ECO:0000313" key="2">
    <source>
        <dbReference type="Proteomes" id="UP000027120"/>
    </source>
</evidence>
<evidence type="ECO:0008006" key="3">
    <source>
        <dbReference type="Google" id="ProtNLM"/>
    </source>
</evidence>
<protein>
    <recommendedName>
        <fullName evidence="3">Isopenicillin N synthase-like Fe(2+) 2OG dioxygenase domain-containing protein</fullName>
    </recommendedName>
</protein>
<organism evidence="1 2">
    <name type="scientific">Citrus sinensis</name>
    <name type="common">Sweet orange</name>
    <name type="synonym">Citrus aurantium var. sinensis</name>
    <dbReference type="NCBI Taxonomy" id="2711"/>
    <lineage>
        <taxon>Eukaryota</taxon>
        <taxon>Viridiplantae</taxon>
        <taxon>Streptophyta</taxon>
        <taxon>Embryophyta</taxon>
        <taxon>Tracheophyta</taxon>
        <taxon>Spermatophyta</taxon>
        <taxon>Magnoliopsida</taxon>
        <taxon>eudicotyledons</taxon>
        <taxon>Gunneridae</taxon>
        <taxon>Pentapetalae</taxon>
        <taxon>rosids</taxon>
        <taxon>malvids</taxon>
        <taxon>Sapindales</taxon>
        <taxon>Rutaceae</taxon>
        <taxon>Aurantioideae</taxon>
        <taxon>Citrus</taxon>
    </lineage>
</organism>
<dbReference type="PaxDb" id="2711-XP_006477806.1"/>
<dbReference type="AlphaFoldDB" id="A0A067DF98"/>
<reference evidence="1 2" key="1">
    <citation type="submission" date="2014-04" db="EMBL/GenBank/DDBJ databases">
        <authorList>
            <consortium name="International Citrus Genome Consortium"/>
            <person name="Gmitter F."/>
            <person name="Chen C."/>
            <person name="Farmerie W."/>
            <person name="Harkins T."/>
            <person name="Desany B."/>
            <person name="Mohiuddin M."/>
            <person name="Kodira C."/>
            <person name="Borodovsky M."/>
            <person name="Lomsadze A."/>
            <person name="Burns P."/>
            <person name="Jenkins J."/>
            <person name="Prochnik S."/>
            <person name="Shu S."/>
            <person name="Chapman J."/>
            <person name="Pitluck S."/>
            <person name="Schmutz J."/>
            <person name="Rokhsar D."/>
        </authorList>
    </citation>
    <scope>NUCLEOTIDE SEQUENCE</scope>
</reference>
<feature type="non-terminal residue" evidence="1">
    <location>
        <position position="1"/>
    </location>
</feature>
<dbReference type="Gene3D" id="2.60.120.330">
    <property type="entry name" value="B-lactam Antibiotic, Isopenicillin N Synthase, Chain"/>
    <property type="match status" value="1"/>
</dbReference>